<evidence type="ECO:0000313" key="3">
    <source>
        <dbReference type="Proteomes" id="UP000182829"/>
    </source>
</evidence>
<dbReference type="InterPro" id="IPR029063">
    <property type="entry name" value="SAM-dependent_MTases_sf"/>
</dbReference>
<keyword evidence="2" id="KW-0808">Transferase</keyword>
<evidence type="ECO:0000259" key="1">
    <source>
        <dbReference type="Pfam" id="PF08241"/>
    </source>
</evidence>
<dbReference type="GeneID" id="14206652"/>
<dbReference type="EMBL" id="FORO01000017">
    <property type="protein sequence ID" value="SFJ20235.1"/>
    <property type="molecule type" value="Genomic_DNA"/>
</dbReference>
<dbReference type="AlphaFoldDB" id="A0A1I3PF99"/>
<dbReference type="OrthoDB" id="57427at2157"/>
<dbReference type="SUPFAM" id="SSF53335">
    <property type="entry name" value="S-adenosyl-L-methionine-dependent methyltransferases"/>
    <property type="match status" value="1"/>
</dbReference>
<proteinExistence type="predicted"/>
<feature type="domain" description="Methyltransferase type 11" evidence="1">
    <location>
        <begin position="49"/>
        <end position="143"/>
    </location>
</feature>
<dbReference type="OMA" id="FDVITMN"/>
<name>A0A1I3PF99_9EURY</name>
<dbReference type="GO" id="GO:0008757">
    <property type="term" value="F:S-adenosylmethionine-dependent methyltransferase activity"/>
    <property type="evidence" value="ECO:0007669"/>
    <property type="project" value="InterPro"/>
</dbReference>
<dbReference type="Pfam" id="PF08241">
    <property type="entry name" value="Methyltransf_11"/>
    <property type="match status" value="1"/>
</dbReference>
<dbReference type="CDD" id="cd02440">
    <property type="entry name" value="AdoMet_MTases"/>
    <property type="match status" value="1"/>
</dbReference>
<evidence type="ECO:0000313" key="2">
    <source>
        <dbReference type="EMBL" id="SFJ20235.1"/>
    </source>
</evidence>
<dbReference type="RefSeq" id="WP_005581386.1">
    <property type="nucleotide sequence ID" value="NZ_FORO01000017.1"/>
</dbReference>
<gene>
    <name evidence="2" type="ORF">SAMN05443661_11764</name>
</gene>
<dbReference type="InterPro" id="IPR013216">
    <property type="entry name" value="Methyltransf_11"/>
</dbReference>
<organism evidence="2 3">
    <name type="scientific">Natronobacterium gregoryi</name>
    <dbReference type="NCBI Taxonomy" id="44930"/>
    <lineage>
        <taxon>Archaea</taxon>
        <taxon>Methanobacteriati</taxon>
        <taxon>Methanobacteriota</taxon>
        <taxon>Stenosarchaea group</taxon>
        <taxon>Halobacteria</taxon>
        <taxon>Halobacteriales</taxon>
        <taxon>Natrialbaceae</taxon>
        <taxon>Natronobacterium</taxon>
    </lineage>
</organism>
<reference evidence="2 3" key="1">
    <citation type="submission" date="2016-10" db="EMBL/GenBank/DDBJ databases">
        <authorList>
            <person name="de Groot N.N."/>
        </authorList>
    </citation>
    <scope>NUCLEOTIDE SEQUENCE [LARGE SCALE GENOMIC DNA]</scope>
    <source>
        <strain evidence="2 3">SP2</strain>
    </source>
</reference>
<accession>A0A1I3PF99</accession>
<dbReference type="PANTHER" id="PTHR43861">
    <property type="entry name" value="TRANS-ACONITATE 2-METHYLTRANSFERASE-RELATED"/>
    <property type="match status" value="1"/>
</dbReference>
<sequence>MDDDQRSITRHYDELPPNWEEITRGPTKERILFPAIDSLLPSLSGKRVLDAGCGDGYYASLLADRGGDVLGIDASQEMVRVARDRYGDDVEFRRADLSEPLSTIEGDSADVVLCQHVFSHLPSLETPLSEFARVLRPGGSLVISTHHPFHDFLIVRDREYPSTTDALEMDLDPHVVADREKPAYHETERFEVHWGGPDSENPGTYYRRPLHALLEPLLAAGFDLSDLVEPEPTEEFQGDYPELARELRHRPSRSVCLRAER</sequence>
<keyword evidence="2" id="KW-0489">Methyltransferase</keyword>
<dbReference type="Proteomes" id="UP000182829">
    <property type="component" value="Unassembled WGS sequence"/>
</dbReference>
<protein>
    <submittedName>
        <fullName evidence="2">Methyltransferase domain-containing protein</fullName>
    </submittedName>
</protein>
<dbReference type="Gene3D" id="3.40.50.150">
    <property type="entry name" value="Vaccinia Virus protein VP39"/>
    <property type="match status" value="1"/>
</dbReference>
<dbReference type="GO" id="GO:0032259">
    <property type="term" value="P:methylation"/>
    <property type="evidence" value="ECO:0007669"/>
    <property type="project" value="UniProtKB-KW"/>
</dbReference>